<dbReference type="PRINTS" id="PR00126">
    <property type="entry name" value="ATPASEGAMMA"/>
</dbReference>
<dbReference type="InterPro" id="IPR000131">
    <property type="entry name" value="ATP_synth_F1_gsu"/>
</dbReference>
<dbReference type="CDD" id="cd12151">
    <property type="entry name" value="F1-ATPase_gamma"/>
    <property type="match status" value="1"/>
</dbReference>
<dbReference type="GO" id="GO:0045259">
    <property type="term" value="C:proton-transporting ATP synthase complex"/>
    <property type="evidence" value="ECO:0007669"/>
    <property type="project" value="UniProtKB-KW"/>
</dbReference>
<dbReference type="InterPro" id="IPR023632">
    <property type="entry name" value="ATP_synth_F1_gsu_CS"/>
</dbReference>
<keyword evidence="10" id="KW-1003">Cell membrane</keyword>
<evidence type="ECO:0000256" key="10">
    <source>
        <dbReference type="HAMAP-Rule" id="MF_00815"/>
    </source>
</evidence>
<dbReference type="Proteomes" id="UP001324634">
    <property type="component" value="Chromosome"/>
</dbReference>
<dbReference type="EMBL" id="CP139487">
    <property type="protein sequence ID" value="WPU65386.1"/>
    <property type="molecule type" value="Genomic_DNA"/>
</dbReference>
<dbReference type="GO" id="GO:0046933">
    <property type="term" value="F:proton-transporting ATP synthase activity, rotational mechanism"/>
    <property type="evidence" value="ECO:0007669"/>
    <property type="project" value="UniProtKB-UniRule"/>
</dbReference>
<evidence type="ECO:0000256" key="6">
    <source>
        <dbReference type="ARBA" id="ARBA00023065"/>
    </source>
</evidence>
<evidence type="ECO:0000313" key="11">
    <source>
        <dbReference type="EMBL" id="WPU65386.1"/>
    </source>
</evidence>
<reference evidence="11 12" key="1">
    <citation type="submission" date="2023-11" db="EMBL/GenBank/DDBJ databases">
        <title>Peredibacter starrii A3.12.</title>
        <authorList>
            <person name="Mitchell R.J."/>
        </authorList>
    </citation>
    <scope>NUCLEOTIDE SEQUENCE [LARGE SCALE GENOMIC DNA]</scope>
    <source>
        <strain evidence="11 12">A3.12</strain>
    </source>
</reference>
<sequence>MANIKELKKKIKSTKGTFKITKAMKLVSAAKLNKAQVRILGLRPYSVELEETVRTVSALAANYTNEYFTQKENTKSVVLVISSDKGLCGGYNSSLAKTIRRFTAETKNEDLKFFFIGKKVRDLIQKEVNSGKTFTFAKADPTYEEVRKVADELGAMFINGEVGKVYVAYNSFISAIAFDSKVRQLLPMQVSASDKETIKSKYPYDFKYEPSAEQILDTLVPEVYLTTVYTCVLDAIASEHGSRMNAMENASKNSKEVIKKLSLKMNKMRQARITTELIEVVSGAESLNG</sequence>
<evidence type="ECO:0000313" key="12">
    <source>
        <dbReference type="Proteomes" id="UP001324634"/>
    </source>
</evidence>
<gene>
    <name evidence="10 11" type="primary">atpG</name>
    <name evidence="11" type="ORF">SOO65_01345</name>
</gene>
<dbReference type="PANTHER" id="PTHR11693">
    <property type="entry name" value="ATP SYNTHASE GAMMA CHAIN"/>
    <property type="match status" value="1"/>
</dbReference>
<dbReference type="KEGG" id="psti:SOO65_01345"/>
<comment type="function">
    <text evidence="1 10">Produces ATP from ADP in the presence of a proton gradient across the membrane. The gamma chain is believed to be important in regulating ATPase activity and the flow of protons through the CF(0) complex.</text>
</comment>
<dbReference type="Pfam" id="PF00231">
    <property type="entry name" value="ATP-synt"/>
    <property type="match status" value="1"/>
</dbReference>
<dbReference type="GO" id="GO:0005524">
    <property type="term" value="F:ATP binding"/>
    <property type="evidence" value="ECO:0007669"/>
    <property type="project" value="UniProtKB-UniRule"/>
</dbReference>
<dbReference type="NCBIfam" id="TIGR01146">
    <property type="entry name" value="ATPsyn_F1gamma"/>
    <property type="match status" value="1"/>
</dbReference>
<keyword evidence="12" id="KW-1185">Reference proteome</keyword>
<keyword evidence="9 10" id="KW-0066">ATP synthesis</keyword>
<keyword evidence="8 10" id="KW-0139">CF(1)</keyword>
<dbReference type="RefSeq" id="WP_321395753.1">
    <property type="nucleotide sequence ID" value="NZ_CP139487.1"/>
</dbReference>
<dbReference type="AlphaFoldDB" id="A0AAX4HQI5"/>
<evidence type="ECO:0000256" key="2">
    <source>
        <dbReference type="ARBA" id="ARBA00004170"/>
    </source>
</evidence>
<organism evidence="11 12">
    <name type="scientific">Peredibacter starrii</name>
    <dbReference type="NCBI Taxonomy" id="28202"/>
    <lineage>
        <taxon>Bacteria</taxon>
        <taxon>Pseudomonadati</taxon>
        <taxon>Bdellovibrionota</taxon>
        <taxon>Bacteriovoracia</taxon>
        <taxon>Bacteriovoracales</taxon>
        <taxon>Bacteriovoracaceae</taxon>
        <taxon>Peredibacter</taxon>
    </lineage>
</organism>
<dbReference type="Gene3D" id="3.40.1380.10">
    <property type="match status" value="1"/>
</dbReference>
<dbReference type="HAMAP" id="MF_00815">
    <property type="entry name" value="ATP_synth_gamma_bact"/>
    <property type="match status" value="1"/>
</dbReference>
<comment type="similarity">
    <text evidence="3 10">Belongs to the ATPase gamma chain family.</text>
</comment>
<dbReference type="SUPFAM" id="SSF52943">
    <property type="entry name" value="ATP synthase (F1-ATPase), gamma subunit"/>
    <property type="match status" value="1"/>
</dbReference>
<evidence type="ECO:0000256" key="8">
    <source>
        <dbReference type="ARBA" id="ARBA00023196"/>
    </source>
</evidence>
<dbReference type="Gene3D" id="1.10.287.80">
    <property type="entry name" value="ATP synthase, gamma subunit, helix hairpin domain"/>
    <property type="match status" value="1"/>
</dbReference>
<dbReference type="GO" id="GO:0042777">
    <property type="term" value="P:proton motive force-driven plasma membrane ATP synthesis"/>
    <property type="evidence" value="ECO:0007669"/>
    <property type="project" value="UniProtKB-UniRule"/>
</dbReference>
<dbReference type="PANTHER" id="PTHR11693:SF22">
    <property type="entry name" value="ATP SYNTHASE SUBUNIT GAMMA, MITOCHONDRIAL"/>
    <property type="match status" value="1"/>
</dbReference>
<evidence type="ECO:0000256" key="3">
    <source>
        <dbReference type="ARBA" id="ARBA00007681"/>
    </source>
</evidence>
<keyword evidence="7 10" id="KW-0472">Membrane</keyword>
<dbReference type="PROSITE" id="PS00153">
    <property type="entry name" value="ATPASE_GAMMA"/>
    <property type="match status" value="1"/>
</dbReference>
<evidence type="ECO:0000256" key="1">
    <source>
        <dbReference type="ARBA" id="ARBA00003456"/>
    </source>
</evidence>
<comment type="subcellular location">
    <subcellularLocation>
        <location evidence="10">Cell membrane</location>
        <topology evidence="10">Peripheral membrane protein</topology>
    </subcellularLocation>
    <subcellularLocation>
        <location evidence="2">Membrane</location>
        <topology evidence="2">Peripheral membrane protein</topology>
    </subcellularLocation>
</comment>
<comment type="subunit">
    <text evidence="10">F-type ATPases have 2 components, CF(1) - the catalytic core - and CF(0) - the membrane proton channel. CF(1) has five subunits: alpha(3), beta(3), gamma(1), delta(1), epsilon(1). CF(0) has three main subunits: a, b and c.</text>
</comment>
<evidence type="ECO:0000256" key="5">
    <source>
        <dbReference type="ARBA" id="ARBA00022781"/>
    </source>
</evidence>
<dbReference type="InterPro" id="IPR035968">
    <property type="entry name" value="ATP_synth_F1_ATPase_gsu"/>
</dbReference>
<evidence type="ECO:0000256" key="9">
    <source>
        <dbReference type="ARBA" id="ARBA00023310"/>
    </source>
</evidence>
<dbReference type="GO" id="GO:0005886">
    <property type="term" value="C:plasma membrane"/>
    <property type="evidence" value="ECO:0007669"/>
    <property type="project" value="UniProtKB-SubCell"/>
</dbReference>
<name>A0AAX4HQI5_9BACT</name>
<keyword evidence="5 10" id="KW-0375">Hydrogen ion transport</keyword>
<evidence type="ECO:0000256" key="4">
    <source>
        <dbReference type="ARBA" id="ARBA00022448"/>
    </source>
</evidence>
<keyword evidence="4 10" id="KW-0813">Transport</keyword>
<evidence type="ECO:0000256" key="7">
    <source>
        <dbReference type="ARBA" id="ARBA00023136"/>
    </source>
</evidence>
<keyword evidence="6 10" id="KW-0406">Ion transport</keyword>
<protein>
    <recommendedName>
        <fullName evidence="10">ATP synthase gamma chain</fullName>
    </recommendedName>
    <alternativeName>
        <fullName evidence="10">ATP synthase F1 sector gamma subunit</fullName>
    </alternativeName>
    <alternativeName>
        <fullName evidence="10">F-ATPase gamma subunit</fullName>
    </alternativeName>
</protein>
<accession>A0AAX4HQI5</accession>
<proteinExistence type="inferred from homology"/>